<dbReference type="Pfam" id="PF04679">
    <property type="entry name" value="DNA_ligase_A_C"/>
    <property type="match status" value="1"/>
</dbReference>
<keyword evidence="10 14" id="KW-0234">DNA repair</keyword>
<dbReference type="InterPro" id="IPR000977">
    <property type="entry name" value="DNA_ligase_ATP-dep"/>
</dbReference>
<dbReference type="SUPFAM" id="SSF117018">
    <property type="entry name" value="ATP-dependent DNA ligase DNA-binding domain"/>
    <property type="match status" value="1"/>
</dbReference>
<dbReference type="NCBIfam" id="TIGR00574">
    <property type="entry name" value="dnl1"/>
    <property type="match status" value="1"/>
</dbReference>
<dbReference type="InterPro" id="IPR012340">
    <property type="entry name" value="NA-bd_OB-fold"/>
</dbReference>
<dbReference type="GO" id="GO:0006310">
    <property type="term" value="P:DNA recombination"/>
    <property type="evidence" value="ECO:0007669"/>
    <property type="project" value="UniProtKB-UniRule"/>
</dbReference>
<dbReference type="KEGG" id="scu:SCE1572_40310"/>
<dbReference type="Pfam" id="PF04675">
    <property type="entry name" value="DNA_ligase_A_N"/>
    <property type="match status" value="1"/>
</dbReference>
<evidence type="ECO:0000256" key="8">
    <source>
        <dbReference type="ARBA" id="ARBA00022842"/>
    </source>
</evidence>
<evidence type="ECO:0000256" key="1">
    <source>
        <dbReference type="ARBA" id="ARBA00022598"/>
    </source>
</evidence>
<feature type="binding site" evidence="14">
    <location>
        <position position="374"/>
    </location>
    <ligand>
        <name>ATP</name>
        <dbReference type="ChEBI" id="CHEBI:30616"/>
    </ligand>
</feature>
<dbReference type="STRING" id="1254432.SCE1572_40310"/>
<dbReference type="Gene3D" id="1.10.3260.10">
    <property type="entry name" value="DNA ligase, ATP-dependent, N-terminal domain"/>
    <property type="match status" value="1"/>
</dbReference>
<dbReference type="AlphaFoldDB" id="S4Y6Z4"/>
<dbReference type="Gene3D" id="3.30.470.30">
    <property type="entry name" value="DNA ligase/mRNA capping enzyme"/>
    <property type="match status" value="1"/>
</dbReference>
<keyword evidence="4 14" id="KW-0479">Metal-binding</keyword>
<dbReference type="PROSITE" id="PS50160">
    <property type="entry name" value="DNA_LIGASE_A3"/>
    <property type="match status" value="1"/>
</dbReference>
<dbReference type="PROSITE" id="PS00333">
    <property type="entry name" value="DNA_LIGASE_A2"/>
    <property type="match status" value="1"/>
</dbReference>
<keyword evidence="6 14" id="KW-0227">DNA damage</keyword>
<dbReference type="CDD" id="cd07901">
    <property type="entry name" value="Adenylation_DNA_ligase_Arch_LigB"/>
    <property type="match status" value="1"/>
</dbReference>
<evidence type="ECO:0000256" key="2">
    <source>
        <dbReference type="ARBA" id="ARBA00022618"/>
    </source>
</evidence>
<dbReference type="EMBL" id="CP003969">
    <property type="protein sequence ID" value="AGP40206.1"/>
    <property type="molecule type" value="Genomic_DNA"/>
</dbReference>
<dbReference type="CDD" id="cd07972">
    <property type="entry name" value="OBF_DNA_ligase_Arch_LigB"/>
    <property type="match status" value="1"/>
</dbReference>
<evidence type="ECO:0000256" key="11">
    <source>
        <dbReference type="ARBA" id="ARBA00023306"/>
    </source>
</evidence>
<dbReference type="GO" id="GO:0005524">
    <property type="term" value="F:ATP binding"/>
    <property type="evidence" value="ECO:0007669"/>
    <property type="project" value="UniProtKB-UniRule"/>
</dbReference>
<evidence type="ECO:0000313" key="18">
    <source>
        <dbReference type="EMBL" id="AGP40206.1"/>
    </source>
</evidence>
<dbReference type="PATRIC" id="fig|1254432.3.peg.9109"/>
<dbReference type="FunFam" id="2.40.50.140:FF:000163">
    <property type="entry name" value="Probable DNA ligase"/>
    <property type="match status" value="1"/>
</dbReference>
<reference evidence="18 19" key="1">
    <citation type="journal article" date="2013" name="Sci. Rep.">
        <title>Extraordinary expansion of a Sorangium cellulosum genome from an alkaline milieu.</title>
        <authorList>
            <person name="Han K."/>
            <person name="Li Z.F."/>
            <person name="Peng R."/>
            <person name="Zhu L.P."/>
            <person name="Zhou T."/>
            <person name="Wang L.G."/>
            <person name="Li S.G."/>
            <person name="Zhang X.B."/>
            <person name="Hu W."/>
            <person name="Wu Z.H."/>
            <person name="Qin N."/>
            <person name="Li Y.Z."/>
        </authorList>
    </citation>
    <scope>NUCLEOTIDE SEQUENCE [LARGE SCALE GENOMIC DNA]</scope>
    <source>
        <strain evidence="18 19">So0157-2</strain>
    </source>
</reference>
<dbReference type="Proteomes" id="UP000014803">
    <property type="component" value="Chromosome"/>
</dbReference>
<feature type="active site" description="N6-AMP-lysine intermediate" evidence="14">
    <location>
        <position position="213"/>
    </location>
</feature>
<dbReference type="GO" id="GO:0003677">
    <property type="term" value="F:DNA binding"/>
    <property type="evidence" value="ECO:0007669"/>
    <property type="project" value="InterPro"/>
</dbReference>
<evidence type="ECO:0000256" key="7">
    <source>
        <dbReference type="ARBA" id="ARBA00022840"/>
    </source>
</evidence>
<keyword evidence="1 14" id="KW-0436">Ligase</keyword>
<feature type="binding site" evidence="14">
    <location>
        <position position="380"/>
    </location>
    <ligand>
        <name>ATP</name>
        <dbReference type="ChEBI" id="CHEBI:30616"/>
    </ligand>
</feature>
<dbReference type="InterPro" id="IPR012308">
    <property type="entry name" value="DNA_ligase_ATP-dep_N"/>
</dbReference>
<keyword evidence="7 14" id="KW-0067">ATP-binding</keyword>
<dbReference type="GO" id="GO:0003910">
    <property type="term" value="F:DNA ligase (ATP) activity"/>
    <property type="evidence" value="ECO:0007669"/>
    <property type="project" value="UniProtKB-UniRule"/>
</dbReference>
<comment type="similarity">
    <text evidence="14 16">Belongs to the ATP-dependent DNA ligase family.</text>
</comment>
<evidence type="ECO:0000256" key="14">
    <source>
        <dbReference type="HAMAP-Rule" id="MF_00407"/>
    </source>
</evidence>
<dbReference type="RefSeq" id="WP_020739936.1">
    <property type="nucleotide sequence ID" value="NC_021658.1"/>
</dbReference>
<dbReference type="PANTHER" id="PTHR45674:SF13">
    <property type="entry name" value="DNA LIGASE-RELATED"/>
    <property type="match status" value="1"/>
</dbReference>
<dbReference type="HAMAP" id="MF_00407">
    <property type="entry name" value="DNA_ligase"/>
    <property type="match status" value="1"/>
</dbReference>
<dbReference type="GO" id="GO:0071897">
    <property type="term" value="P:DNA biosynthetic process"/>
    <property type="evidence" value="ECO:0007669"/>
    <property type="project" value="InterPro"/>
</dbReference>
<dbReference type="Pfam" id="PF01068">
    <property type="entry name" value="DNA_ligase_A_M"/>
    <property type="match status" value="1"/>
</dbReference>
<dbReference type="SUPFAM" id="SSF56091">
    <property type="entry name" value="DNA ligase/mRNA capping enzyme, catalytic domain"/>
    <property type="match status" value="1"/>
</dbReference>
<evidence type="ECO:0000256" key="12">
    <source>
        <dbReference type="ARBA" id="ARBA00034003"/>
    </source>
</evidence>
<feature type="binding site" evidence="14">
    <location>
        <position position="218"/>
    </location>
    <ligand>
        <name>ATP</name>
        <dbReference type="ChEBI" id="CHEBI:30616"/>
    </ligand>
</feature>
<feature type="binding site" evidence="14">
    <location>
        <position position="302"/>
    </location>
    <ligand>
        <name>ATP</name>
        <dbReference type="ChEBI" id="CHEBI:30616"/>
    </ligand>
</feature>
<keyword evidence="3 14" id="KW-0235">DNA replication</keyword>
<keyword evidence="8 14" id="KW-0460">Magnesium</keyword>
<evidence type="ECO:0000256" key="4">
    <source>
        <dbReference type="ARBA" id="ARBA00022723"/>
    </source>
</evidence>
<keyword evidence="5 14" id="KW-0547">Nucleotide-binding</keyword>
<dbReference type="eggNOG" id="COG1793">
    <property type="taxonomic scope" value="Bacteria"/>
</dbReference>
<evidence type="ECO:0000256" key="9">
    <source>
        <dbReference type="ARBA" id="ARBA00023172"/>
    </source>
</evidence>
<dbReference type="InterPro" id="IPR050191">
    <property type="entry name" value="ATP-dep_DNA_ligase"/>
</dbReference>
<keyword evidence="9 14" id="KW-0233">DNA recombination</keyword>
<evidence type="ECO:0000256" key="10">
    <source>
        <dbReference type="ARBA" id="ARBA00023204"/>
    </source>
</evidence>
<dbReference type="Gene3D" id="2.40.50.140">
    <property type="entry name" value="Nucleic acid-binding proteins"/>
    <property type="match status" value="1"/>
</dbReference>
<evidence type="ECO:0000256" key="15">
    <source>
        <dbReference type="RuleBase" id="RU000617"/>
    </source>
</evidence>
<dbReference type="GO" id="GO:0051301">
    <property type="term" value="P:cell division"/>
    <property type="evidence" value="ECO:0007669"/>
    <property type="project" value="UniProtKB-KW"/>
</dbReference>
<evidence type="ECO:0000259" key="17">
    <source>
        <dbReference type="PROSITE" id="PS50160"/>
    </source>
</evidence>
<dbReference type="GO" id="GO:0006281">
    <property type="term" value="P:DNA repair"/>
    <property type="evidence" value="ECO:0007669"/>
    <property type="project" value="UniProtKB-UniRule"/>
</dbReference>
<feature type="binding site" evidence="14">
    <location>
        <position position="262"/>
    </location>
    <ligand>
        <name>ATP</name>
        <dbReference type="ChEBI" id="CHEBI:30616"/>
    </ligand>
</feature>
<protein>
    <recommendedName>
        <fullName evidence="14">Probable DNA ligase</fullName>
        <ecNumber evidence="14">6.5.1.1</ecNumber>
    </recommendedName>
    <alternativeName>
        <fullName evidence="14">Polydeoxyribonucleotide synthase [ATP]</fullName>
    </alternativeName>
</protein>
<comment type="catalytic activity">
    <reaction evidence="12 14 15">
        <text>ATP + (deoxyribonucleotide)n-3'-hydroxyl + 5'-phospho-(deoxyribonucleotide)m = (deoxyribonucleotide)n+m + AMP + diphosphate.</text>
        <dbReference type="EC" id="6.5.1.1"/>
    </reaction>
</comment>
<dbReference type="InterPro" id="IPR036599">
    <property type="entry name" value="DNA_ligase_N_sf"/>
</dbReference>
<accession>S4Y6Z4</accession>
<feature type="binding site" evidence="14">
    <location>
        <position position="211"/>
    </location>
    <ligand>
        <name>ATP</name>
        <dbReference type="ChEBI" id="CHEBI:30616"/>
    </ligand>
</feature>
<dbReference type="PANTHER" id="PTHR45674">
    <property type="entry name" value="DNA LIGASE 1/3 FAMILY MEMBER"/>
    <property type="match status" value="1"/>
</dbReference>
<dbReference type="InterPro" id="IPR016059">
    <property type="entry name" value="DNA_ligase_ATP-dep_CS"/>
</dbReference>
<dbReference type="EC" id="6.5.1.1" evidence="14"/>
<dbReference type="GO" id="GO:0046872">
    <property type="term" value="F:metal ion binding"/>
    <property type="evidence" value="ECO:0007669"/>
    <property type="project" value="UniProtKB-KW"/>
</dbReference>
<organism evidence="18 19">
    <name type="scientific">Sorangium cellulosum So0157-2</name>
    <dbReference type="NCBI Taxonomy" id="1254432"/>
    <lineage>
        <taxon>Bacteria</taxon>
        <taxon>Pseudomonadati</taxon>
        <taxon>Myxococcota</taxon>
        <taxon>Polyangia</taxon>
        <taxon>Polyangiales</taxon>
        <taxon>Polyangiaceae</taxon>
        <taxon>Sorangium</taxon>
    </lineage>
</organism>
<proteinExistence type="inferred from homology"/>
<name>S4Y6Z4_SORCE</name>
<evidence type="ECO:0000256" key="16">
    <source>
        <dbReference type="RuleBase" id="RU004196"/>
    </source>
</evidence>
<comment type="cofactor">
    <cofactor evidence="14">
        <name>Mg(2+)</name>
        <dbReference type="ChEBI" id="CHEBI:18420"/>
    </cofactor>
</comment>
<dbReference type="HOGENOM" id="CLU_005138_6_1_7"/>
<comment type="function">
    <text evidence="13 14">DNA ligase that seals nicks in double-stranded DNA during DNA replication, DNA recombination and DNA repair.</text>
</comment>
<feature type="binding site" evidence="14">
    <location>
        <position position="233"/>
    </location>
    <ligand>
        <name>ATP</name>
        <dbReference type="ChEBI" id="CHEBI:30616"/>
    </ligand>
</feature>
<dbReference type="InterPro" id="IPR022865">
    <property type="entry name" value="DNA_ligae_ATP-dep_bac/arc"/>
</dbReference>
<dbReference type="InterPro" id="IPR012310">
    <property type="entry name" value="DNA_ligase_ATP-dep_cent"/>
</dbReference>
<dbReference type="SUPFAM" id="SSF50249">
    <property type="entry name" value="Nucleic acid-binding proteins"/>
    <property type="match status" value="1"/>
</dbReference>
<dbReference type="GO" id="GO:0006260">
    <property type="term" value="P:DNA replication"/>
    <property type="evidence" value="ECO:0007669"/>
    <property type="project" value="UniProtKB-UniRule"/>
</dbReference>
<evidence type="ECO:0000256" key="5">
    <source>
        <dbReference type="ARBA" id="ARBA00022741"/>
    </source>
</evidence>
<sequence>MLVSDLVATSDRVATTSSRLEKIGALADLLRRLSPEEVRIGVDWLAGRLRQGRIGLGPAMVTDARRAGPSAVEPALTLGEADAVFTEIARTSGSGSAAQRRAALGGLFARATELERDFFARLLVGELRQGALEAVMIEAVARAAGLPPASLRRAVMLASDAAEVAKAALLEGAPGLQRFSLQLLRPVQPMLAQAADDVASALGELRAAALEWKLDGARVQVHKAGDEVRVFSRSLNSVTKAVPEVVEAVRALPVRSIVLDGEAIAFRADGAPHPFQVTMRRFGRTLDVAGLRAELPLRALFFDVLHLDGEDLLDRSGSERAAALRQALDRSLRVPRIELPTEAEAEAFFADALARGHEGVMAKSLAAPYEAGRRGSSWLKVKRAHTLDLVVLAVEWGSGRRRGLLSNLHLGARDPGAGGFVMLGKTFKGMTDEMLAWQTQRLLELEITRDAYTVVVRPELVVEIAFDGVQASPQYPGGVALRFARVKRYRPDKAAGEASTIDEVRAIHAGALAHEAAERREAGGGGEEA</sequence>
<evidence type="ECO:0000256" key="6">
    <source>
        <dbReference type="ARBA" id="ARBA00022763"/>
    </source>
</evidence>
<dbReference type="InterPro" id="IPR012309">
    <property type="entry name" value="DNA_ligase_ATP-dep_C"/>
</dbReference>
<feature type="domain" description="ATP-dependent DNA ligase family profile" evidence="17">
    <location>
        <begin position="300"/>
        <end position="414"/>
    </location>
</feature>
<evidence type="ECO:0000256" key="3">
    <source>
        <dbReference type="ARBA" id="ARBA00022705"/>
    </source>
</evidence>
<evidence type="ECO:0000256" key="13">
    <source>
        <dbReference type="ARBA" id="ARBA00054532"/>
    </source>
</evidence>
<dbReference type="OrthoDB" id="9767858at2"/>
<gene>
    <name evidence="18" type="primary">ligB</name>
    <name evidence="14" type="synonym">lig</name>
    <name evidence="18" type="ORF">SCE1572_40310</name>
</gene>
<dbReference type="PROSITE" id="PS00697">
    <property type="entry name" value="DNA_LIGASE_A1"/>
    <property type="match status" value="1"/>
</dbReference>
<dbReference type="NCBIfam" id="NF002868">
    <property type="entry name" value="PRK03180.1"/>
    <property type="match status" value="1"/>
</dbReference>
<keyword evidence="11 14" id="KW-0131">Cell cycle</keyword>
<keyword evidence="2 14" id="KW-0132">Cell division</keyword>
<evidence type="ECO:0000313" key="19">
    <source>
        <dbReference type="Proteomes" id="UP000014803"/>
    </source>
</evidence>